<dbReference type="InterPro" id="IPR000073">
    <property type="entry name" value="AB_hydrolase_1"/>
</dbReference>
<dbReference type="AlphaFoldDB" id="A0A1M5KP69"/>
<organism evidence="2 3">
    <name type="scientific">Hydrocarboniphaga daqingensis</name>
    <dbReference type="NCBI Taxonomy" id="490188"/>
    <lineage>
        <taxon>Bacteria</taxon>
        <taxon>Pseudomonadati</taxon>
        <taxon>Pseudomonadota</taxon>
        <taxon>Gammaproteobacteria</taxon>
        <taxon>Nevskiales</taxon>
        <taxon>Nevskiaceae</taxon>
        <taxon>Hydrocarboniphaga</taxon>
    </lineage>
</organism>
<evidence type="ECO:0000313" key="2">
    <source>
        <dbReference type="EMBL" id="SHG54319.1"/>
    </source>
</evidence>
<evidence type="ECO:0000313" key="3">
    <source>
        <dbReference type="Proteomes" id="UP000199758"/>
    </source>
</evidence>
<dbReference type="Gene3D" id="3.40.50.1820">
    <property type="entry name" value="alpha/beta hydrolase"/>
    <property type="match status" value="1"/>
</dbReference>
<dbReference type="RefSeq" id="WP_072893848.1">
    <property type="nucleotide sequence ID" value="NZ_FQWZ01000001.1"/>
</dbReference>
<keyword evidence="3" id="KW-1185">Reference proteome</keyword>
<dbReference type="EMBL" id="FQWZ01000001">
    <property type="protein sequence ID" value="SHG54319.1"/>
    <property type="molecule type" value="Genomic_DNA"/>
</dbReference>
<dbReference type="SUPFAM" id="SSF53474">
    <property type="entry name" value="alpha/beta-Hydrolases"/>
    <property type="match status" value="1"/>
</dbReference>
<proteinExistence type="predicted"/>
<name>A0A1M5KP69_9GAMM</name>
<feature type="domain" description="AB hydrolase-1" evidence="1">
    <location>
        <begin position="30"/>
        <end position="280"/>
    </location>
</feature>
<dbReference type="InterPro" id="IPR029058">
    <property type="entry name" value="AB_hydrolase_fold"/>
</dbReference>
<dbReference type="OrthoDB" id="9779853at2"/>
<protein>
    <submittedName>
        <fullName evidence="2">Pimeloyl-ACP methyl ester carboxylesterase</fullName>
    </submittedName>
</protein>
<reference evidence="2 3" key="1">
    <citation type="submission" date="2016-11" db="EMBL/GenBank/DDBJ databases">
        <authorList>
            <person name="Jaros S."/>
            <person name="Januszkiewicz K."/>
            <person name="Wedrychowicz H."/>
        </authorList>
    </citation>
    <scope>NUCLEOTIDE SEQUENCE [LARGE SCALE GENOMIC DNA]</scope>
    <source>
        <strain evidence="2 3">CGMCC 1.7049</strain>
    </source>
</reference>
<accession>A0A1M5KP69</accession>
<gene>
    <name evidence="2" type="ORF">SAMN04488068_0668</name>
</gene>
<dbReference type="PANTHER" id="PTHR43689">
    <property type="entry name" value="HYDROLASE"/>
    <property type="match status" value="1"/>
</dbReference>
<dbReference type="Pfam" id="PF00561">
    <property type="entry name" value="Abhydrolase_1"/>
    <property type="match status" value="1"/>
</dbReference>
<dbReference type="Proteomes" id="UP000199758">
    <property type="component" value="Unassembled WGS sequence"/>
</dbReference>
<dbReference type="STRING" id="490188.SAMN04488068_0668"/>
<sequence>MQIREGFVEVEGHRLAYLAVNEHLCRADEPAVVFIHGVLASVNFWRDGVPPNLKESRAWYALSLPAHHPSTVPATFNAAQVDAPWFFRVMSGALQALLADRKAIVVGHSTGGFCALNLAIHRAPNVIGIVSVAGFHTGTWGGVEGLLLSLAGLGRWAKGPFAANILLARHSRFVQRQFASFLAHDRKAYRAHPLSHRLLDNIAANTRGHDSAALFELFNGISRLDIERELGRIAVPCHVVTGRCDPVVPASQSQRIATAVSGATLVVFDDVGHMPFIENADACAQALEAALADISRRHREHRAPITD</sequence>
<evidence type="ECO:0000259" key="1">
    <source>
        <dbReference type="Pfam" id="PF00561"/>
    </source>
</evidence>
<dbReference type="PANTHER" id="PTHR43689:SF8">
    <property type="entry name" value="ALPHA_BETA-HYDROLASES SUPERFAMILY PROTEIN"/>
    <property type="match status" value="1"/>
</dbReference>